<evidence type="ECO:0000256" key="1">
    <source>
        <dbReference type="SAM" id="MobiDB-lite"/>
    </source>
</evidence>
<feature type="region of interest" description="Disordered" evidence="1">
    <location>
        <begin position="1"/>
        <end position="52"/>
    </location>
</feature>
<gene>
    <name evidence="2" type="ORF">M0R45_021017</name>
</gene>
<sequence>MGNVHVSVAPPTRPPLRTVAHPYTHQGYETDRQANTNKDNRDQVPGAGVLQKERPVITSDEAARRYGGVVVTEIYGTATNRNWRY</sequence>
<evidence type="ECO:0000313" key="2">
    <source>
        <dbReference type="EMBL" id="KAK9933843.1"/>
    </source>
</evidence>
<feature type="compositionally biased region" description="Basic and acidic residues" evidence="1">
    <location>
        <begin position="28"/>
        <end position="42"/>
    </location>
</feature>
<evidence type="ECO:0000313" key="3">
    <source>
        <dbReference type="Proteomes" id="UP001457282"/>
    </source>
</evidence>
<keyword evidence="3" id="KW-1185">Reference proteome</keyword>
<organism evidence="2 3">
    <name type="scientific">Rubus argutus</name>
    <name type="common">Southern blackberry</name>
    <dbReference type="NCBI Taxonomy" id="59490"/>
    <lineage>
        <taxon>Eukaryota</taxon>
        <taxon>Viridiplantae</taxon>
        <taxon>Streptophyta</taxon>
        <taxon>Embryophyta</taxon>
        <taxon>Tracheophyta</taxon>
        <taxon>Spermatophyta</taxon>
        <taxon>Magnoliopsida</taxon>
        <taxon>eudicotyledons</taxon>
        <taxon>Gunneridae</taxon>
        <taxon>Pentapetalae</taxon>
        <taxon>rosids</taxon>
        <taxon>fabids</taxon>
        <taxon>Rosales</taxon>
        <taxon>Rosaceae</taxon>
        <taxon>Rosoideae</taxon>
        <taxon>Rosoideae incertae sedis</taxon>
        <taxon>Rubus</taxon>
    </lineage>
</organism>
<dbReference type="EMBL" id="JBEDUW010000004">
    <property type="protein sequence ID" value="KAK9933843.1"/>
    <property type="molecule type" value="Genomic_DNA"/>
</dbReference>
<proteinExistence type="predicted"/>
<accession>A0AAW1XBU0</accession>
<dbReference type="AlphaFoldDB" id="A0AAW1XBU0"/>
<protein>
    <submittedName>
        <fullName evidence="2">Uncharacterized protein</fullName>
    </submittedName>
</protein>
<dbReference type="Proteomes" id="UP001457282">
    <property type="component" value="Unassembled WGS sequence"/>
</dbReference>
<comment type="caution">
    <text evidence="2">The sequence shown here is derived from an EMBL/GenBank/DDBJ whole genome shotgun (WGS) entry which is preliminary data.</text>
</comment>
<name>A0AAW1XBU0_RUBAR</name>
<reference evidence="2 3" key="1">
    <citation type="journal article" date="2023" name="G3 (Bethesda)">
        <title>A chromosome-length genome assembly and annotation of blackberry (Rubus argutus, cv. 'Hillquist').</title>
        <authorList>
            <person name="Bruna T."/>
            <person name="Aryal R."/>
            <person name="Dudchenko O."/>
            <person name="Sargent D.J."/>
            <person name="Mead D."/>
            <person name="Buti M."/>
            <person name="Cavallini A."/>
            <person name="Hytonen T."/>
            <person name="Andres J."/>
            <person name="Pham M."/>
            <person name="Weisz D."/>
            <person name="Mascagni F."/>
            <person name="Usai G."/>
            <person name="Natali L."/>
            <person name="Bassil N."/>
            <person name="Fernandez G.E."/>
            <person name="Lomsadze A."/>
            <person name="Armour M."/>
            <person name="Olukolu B."/>
            <person name="Poorten T."/>
            <person name="Britton C."/>
            <person name="Davik J."/>
            <person name="Ashrafi H."/>
            <person name="Aiden E.L."/>
            <person name="Borodovsky M."/>
            <person name="Worthington M."/>
        </authorList>
    </citation>
    <scope>NUCLEOTIDE SEQUENCE [LARGE SCALE GENOMIC DNA]</scope>
    <source>
        <strain evidence="2">PI 553951</strain>
    </source>
</reference>